<dbReference type="Proteomes" id="UP000515489">
    <property type="component" value="Chromosome"/>
</dbReference>
<protein>
    <submittedName>
        <fullName evidence="1">Uncharacterized protein</fullName>
    </submittedName>
</protein>
<gene>
    <name evidence="1" type="ORF">H4317_12515</name>
</gene>
<dbReference type="RefSeq" id="WP_185886933.1">
    <property type="nucleotide sequence ID" value="NZ_CP060202.1"/>
</dbReference>
<proteinExistence type="predicted"/>
<accession>A0A7G7W3Q9</accession>
<reference evidence="1 2" key="1">
    <citation type="submission" date="2020-08" db="EMBL/GenBank/DDBJ databases">
        <title>Hymenobacter sp. S2-20-2 genome sequencing.</title>
        <authorList>
            <person name="Jin L."/>
        </authorList>
    </citation>
    <scope>NUCLEOTIDE SEQUENCE [LARGE SCALE GENOMIC DNA]</scope>
    <source>
        <strain evidence="1 2">S2-20-2</strain>
    </source>
</reference>
<dbReference type="EMBL" id="CP060202">
    <property type="protein sequence ID" value="QNH61002.1"/>
    <property type="molecule type" value="Genomic_DNA"/>
</dbReference>
<dbReference type="AlphaFoldDB" id="A0A7G7W3Q9"/>
<dbReference type="KEGG" id="hsk:H4317_12515"/>
<name>A0A7G7W3Q9_9BACT</name>
<sequence>MKNPHLMVNENGFQIPQATEELLNTLSEQNKVSKSALVEILVSQAYNAKWTILKPISAALVVDSERIDMLLLERGLSEAALESMKEYLERNSISTWLQLGKLGAKKLGQLEGIGEYTINIIRSVLEEQNVILGQ</sequence>
<evidence type="ECO:0000313" key="1">
    <source>
        <dbReference type="EMBL" id="QNH61002.1"/>
    </source>
</evidence>
<keyword evidence="2" id="KW-1185">Reference proteome</keyword>
<evidence type="ECO:0000313" key="2">
    <source>
        <dbReference type="Proteomes" id="UP000515489"/>
    </source>
</evidence>
<organism evidence="1 2">
    <name type="scientific">Hymenobacter sediminicola</name>
    <dbReference type="NCBI Taxonomy" id="2761579"/>
    <lineage>
        <taxon>Bacteria</taxon>
        <taxon>Pseudomonadati</taxon>
        <taxon>Bacteroidota</taxon>
        <taxon>Cytophagia</taxon>
        <taxon>Cytophagales</taxon>
        <taxon>Hymenobacteraceae</taxon>
        <taxon>Hymenobacter</taxon>
    </lineage>
</organism>